<evidence type="ECO:0000313" key="2">
    <source>
        <dbReference type="Proteomes" id="UP000694413"/>
    </source>
</evidence>
<sequence length="55" mass="6090">MSASVDDVPCMNFEANVFAKSLCQGVNLIGFWAPDTLIQHDPLVQDWTHKLLGCL</sequence>
<keyword evidence="2" id="KW-1185">Reference proteome</keyword>
<name>A0A8D2MGE6_ZONAL</name>
<accession>A0A8D2MGE6</accession>
<dbReference type="AlphaFoldDB" id="A0A8D2MGE6"/>
<evidence type="ECO:0000313" key="1">
    <source>
        <dbReference type="Ensembl" id="ENSZALP00000007391.1"/>
    </source>
</evidence>
<dbReference type="Ensembl" id="ENSZALT00000010576.1">
    <property type="protein sequence ID" value="ENSZALP00000007391.1"/>
    <property type="gene ID" value="ENSZALG00000006568.1"/>
</dbReference>
<proteinExistence type="predicted"/>
<organism evidence="1 2">
    <name type="scientific">Zonotrichia albicollis</name>
    <name type="common">White-throated sparrow</name>
    <name type="synonym">Fringilla albicollis</name>
    <dbReference type="NCBI Taxonomy" id="44394"/>
    <lineage>
        <taxon>Eukaryota</taxon>
        <taxon>Metazoa</taxon>
        <taxon>Chordata</taxon>
        <taxon>Craniata</taxon>
        <taxon>Vertebrata</taxon>
        <taxon>Euteleostomi</taxon>
        <taxon>Archelosauria</taxon>
        <taxon>Archosauria</taxon>
        <taxon>Dinosauria</taxon>
        <taxon>Saurischia</taxon>
        <taxon>Theropoda</taxon>
        <taxon>Coelurosauria</taxon>
        <taxon>Aves</taxon>
        <taxon>Neognathae</taxon>
        <taxon>Neoaves</taxon>
        <taxon>Telluraves</taxon>
        <taxon>Australaves</taxon>
        <taxon>Passeriformes</taxon>
        <taxon>Passerellidae</taxon>
        <taxon>Zonotrichia</taxon>
    </lineage>
</organism>
<reference evidence="1" key="1">
    <citation type="submission" date="2025-08" db="UniProtKB">
        <authorList>
            <consortium name="Ensembl"/>
        </authorList>
    </citation>
    <scope>IDENTIFICATION</scope>
</reference>
<dbReference type="Proteomes" id="UP000694413">
    <property type="component" value="Unassembled WGS sequence"/>
</dbReference>
<reference evidence="1" key="2">
    <citation type="submission" date="2025-09" db="UniProtKB">
        <authorList>
            <consortium name="Ensembl"/>
        </authorList>
    </citation>
    <scope>IDENTIFICATION</scope>
</reference>
<protein>
    <submittedName>
        <fullName evidence="1">Uncharacterized protein</fullName>
    </submittedName>
</protein>